<protein>
    <submittedName>
        <fullName evidence="1">Uncharacterized protein</fullName>
    </submittedName>
</protein>
<organism evidence="1 2">
    <name type="scientific">Aspergillus clavatus (strain ATCC 1007 / CBS 513.65 / DSM 816 / NCTC 3887 / NRRL 1 / QM 1276 / 107)</name>
    <dbReference type="NCBI Taxonomy" id="344612"/>
    <lineage>
        <taxon>Eukaryota</taxon>
        <taxon>Fungi</taxon>
        <taxon>Dikarya</taxon>
        <taxon>Ascomycota</taxon>
        <taxon>Pezizomycotina</taxon>
        <taxon>Eurotiomycetes</taxon>
        <taxon>Eurotiomycetidae</taxon>
        <taxon>Eurotiales</taxon>
        <taxon>Aspergillaceae</taxon>
        <taxon>Aspergillus</taxon>
        <taxon>Aspergillus subgen. Fumigati</taxon>
    </lineage>
</organism>
<keyword evidence="2" id="KW-1185">Reference proteome</keyword>
<accession>A1C8C7</accession>
<evidence type="ECO:0000313" key="2">
    <source>
        <dbReference type="Proteomes" id="UP000006701"/>
    </source>
</evidence>
<dbReference type="Proteomes" id="UP000006701">
    <property type="component" value="Unassembled WGS sequence"/>
</dbReference>
<sequence length="98" mass="11189">MEQRELVVRTREASCTFVGDFYTSREKTCTTYNGNLRSTQLPGLVVGHRYGVDCGPKIWLTLAIDMWLIWLMRAILTLAGRTDNSNVDRVIHEARNGE</sequence>
<dbReference type="RefSeq" id="XP_001276074.1">
    <property type="nucleotide sequence ID" value="XM_001276073.1"/>
</dbReference>
<proteinExistence type="predicted"/>
<gene>
    <name evidence="1" type="ORF">ACLA_076890</name>
</gene>
<dbReference type="EMBL" id="DS027045">
    <property type="protein sequence ID" value="EAW14648.1"/>
    <property type="molecule type" value="Genomic_DNA"/>
</dbReference>
<dbReference type="HOGENOM" id="CLU_2333235_0_0_1"/>
<name>A1C8C7_ASPCL</name>
<reference evidence="1 2" key="1">
    <citation type="journal article" date="2008" name="PLoS Genet.">
        <title>Genomic islands in the pathogenic filamentous fungus Aspergillus fumigatus.</title>
        <authorList>
            <person name="Fedorova N.D."/>
            <person name="Khaldi N."/>
            <person name="Joardar V.S."/>
            <person name="Maiti R."/>
            <person name="Amedeo P."/>
            <person name="Anderson M.J."/>
            <person name="Crabtree J."/>
            <person name="Silva J.C."/>
            <person name="Badger J.H."/>
            <person name="Albarraq A."/>
            <person name="Angiuoli S."/>
            <person name="Bussey H."/>
            <person name="Bowyer P."/>
            <person name="Cotty P.J."/>
            <person name="Dyer P.S."/>
            <person name="Egan A."/>
            <person name="Galens K."/>
            <person name="Fraser-Liggett C.M."/>
            <person name="Haas B.J."/>
            <person name="Inman J.M."/>
            <person name="Kent R."/>
            <person name="Lemieux S."/>
            <person name="Malavazi I."/>
            <person name="Orvis J."/>
            <person name="Roemer T."/>
            <person name="Ronning C.M."/>
            <person name="Sundaram J.P."/>
            <person name="Sutton G."/>
            <person name="Turner G."/>
            <person name="Venter J.C."/>
            <person name="White O.R."/>
            <person name="Whitty B.R."/>
            <person name="Youngman P."/>
            <person name="Wolfe K.H."/>
            <person name="Goldman G.H."/>
            <person name="Wortman J.R."/>
            <person name="Jiang B."/>
            <person name="Denning D.W."/>
            <person name="Nierman W.C."/>
        </authorList>
    </citation>
    <scope>NUCLEOTIDE SEQUENCE [LARGE SCALE GENOMIC DNA]</scope>
    <source>
        <strain evidence="2">ATCC 1007 / CBS 513.65 / DSM 816 / NCTC 3887 / NRRL 1</strain>
    </source>
</reference>
<dbReference type="VEuPathDB" id="FungiDB:ACLA_076890"/>
<dbReference type="KEGG" id="act:ACLA_076890"/>
<dbReference type="GeneID" id="4708210"/>
<dbReference type="AlphaFoldDB" id="A1C8C7"/>
<evidence type="ECO:0000313" key="1">
    <source>
        <dbReference type="EMBL" id="EAW14648.1"/>
    </source>
</evidence>